<dbReference type="HOGENOM" id="CLU_806551_0_0_1"/>
<dbReference type="OMA" id="CLYWKGR"/>
<dbReference type="OrthoDB" id="4312109at2759"/>
<sequence length="348" mass="39243">MEAGFEPRPDTLALFFPRVTQTFEGQMDMETHLASWADGVSGSADPLNDASSSVLGNTGSSDKATRDEGDSSRDSDSDIDSLPLKSSELQVTTPAGCPHIDTMVPGEYVLKLSTRFTHNLSTIREERDQALQRWEQVRETNSSLTKALRAEKAKRSKLENSFKFYRTAEIVRIPVWPPHEPLTPPSSATKSSVNGDFMVEESPVPFLYDNPLYQGYELNVNIIILRVKALVENKFPGNAIALIDEALEKAQKLKYAPLSARCLYWKGRIYHLQKRRQEAAKMFLDAMPCIGRYREGEDLKRWLRKYEDDIDQLSGGQPPEGNVTTFRIVRRRPPRNVCVPAAELPRSP</sequence>
<feature type="compositionally biased region" description="Polar residues" evidence="1">
    <location>
        <begin position="49"/>
        <end position="62"/>
    </location>
</feature>
<evidence type="ECO:0000313" key="3">
    <source>
        <dbReference type="Proteomes" id="UP000002058"/>
    </source>
</evidence>
<organism evidence="2 3">
    <name type="scientific">Uncinocarpus reesii (strain UAMH 1704)</name>
    <dbReference type="NCBI Taxonomy" id="336963"/>
    <lineage>
        <taxon>Eukaryota</taxon>
        <taxon>Fungi</taxon>
        <taxon>Dikarya</taxon>
        <taxon>Ascomycota</taxon>
        <taxon>Pezizomycotina</taxon>
        <taxon>Eurotiomycetes</taxon>
        <taxon>Eurotiomycetidae</taxon>
        <taxon>Onygenales</taxon>
        <taxon>Onygenaceae</taxon>
        <taxon>Uncinocarpus</taxon>
    </lineage>
</organism>
<dbReference type="eggNOG" id="ENOG502TG6D">
    <property type="taxonomic scope" value="Eukaryota"/>
</dbReference>
<evidence type="ECO:0000256" key="1">
    <source>
        <dbReference type="SAM" id="MobiDB-lite"/>
    </source>
</evidence>
<reference evidence="3" key="1">
    <citation type="journal article" date="2009" name="Genome Res.">
        <title>Comparative genomic analyses of the human fungal pathogens Coccidioides and their relatives.</title>
        <authorList>
            <person name="Sharpton T.J."/>
            <person name="Stajich J.E."/>
            <person name="Rounsley S.D."/>
            <person name="Gardner M.J."/>
            <person name="Wortman J.R."/>
            <person name="Jordar V.S."/>
            <person name="Maiti R."/>
            <person name="Kodira C.D."/>
            <person name="Neafsey D.E."/>
            <person name="Zeng Q."/>
            <person name="Hung C.-Y."/>
            <person name="McMahan C."/>
            <person name="Muszewska A."/>
            <person name="Grynberg M."/>
            <person name="Mandel M.A."/>
            <person name="Kellner E.M."/>
            <person name="Barker B.M."/>
            <person name="Galgiani J.N."/>
            <person name="Orbach M.J."/>
            <person name="Kirkland T.N."/>
            <person name="Cole G.T."/>
            <person name="Henn M.R."/>
            <person name="Birren B.W."/>
            <person name="Taylor J.W."/>
        </authorList>
    </citation>
    <scope>NUCLEOTIDE SEQUENCE [LARGE SCALE GENOMIC DNA]</scope>
    <source>
        <strain evidence="3">UAMH 1704</strain>
    </source>
</reference>
<dbReference type="VEuPathDB" id="FungiDB:UREG_00351"/>
<dbReference type="InParanoid" id="C4JDA9"/>
<dbReference type="InterPro" id="IPR011990">
    <property type="entry name" value="TPR-like_helical_dom_sf"/>
</dbReference>
<dbReference type="Proteomes" id="UP000002058">
    <property type="component" value="Unassembled WGS sequence"/>
</dbReference>
<dbReference type="AlphaFoldDB" id="C4JDA9"/>
<dbReference type="KEGG" id="ure:UREG_00351"/>
<dbReference type="EMBL" id="CH476615">
    <property type="protein sequence ID" value="EEP75505.1"/>
    <property type="molecule type" value="Genomic_DNA"/>
</dbReference>
<dbReference type="SUPFAM" id="SSF48452">
    <property type="entry name" value="TPR-like"/>
    <property type="match status" value="1"/>
</dbReference>
<accession>C4JDA9</accession>
<protein>
    <submittedName>
        <fullName evidence="2">Uncharacterized protein</fullName>
    </submittedName>
</protein>
<dbReference type="GeneID" id="8439108"/>
<proteinExistence type="predicted"/>
<feature type="compositionally biased region" description="Basic and acidic residues" evidence="1">
    <location>
        <begin position="63"/>
        <end position="76"/>
    </location>
</feature>
<gene>
    <name evidence="2" type="ORF">UREG_00351</name>
</gene>
<keyword evidence="3" id="KW-1185">Reference proteome</keyword>
<dbReference type="RefSeq" id="XP_002540838.1">
    <property type="nucleotide sequence ID" value="XM_002540792.1"/>
</dbReference>
<evidence type="ECO:0000313" key="2">
    <source>
        <dbReference type="EMBL" id="EEP75505.1"/>
    </source>
</evidence>
<feature type="region of interest" description="Disordered" evidence="1">
    <location>
        <begin position="38"/>
        <end position="97"/>
    </location>
</feature>
<name>C4JDA9_UNCRE</name>